<keyword evidence="2" id="KW-0808">Transferase</keyword>
<feature type="domain" description="Glycosyltransferase subfamily 4-like N-terminal" evidence="1">
    <location>
        <begin position="27"/>
        <end position="162"/>
    </location>
</feature>
<protein>
    <submittedName>
        <fullName evidence="2">Glycosyltransferase involved in cell wall bisynthesis</fullName>
    </submittedName>
</protein>
<name>A0A1I4BQ65_9EURY</name>
<reference evidence="3" key="1">
    <citation type="submission" date="2016-10" db="EMBL/GenBank/DDBJ databases">
        <authorList>
            <person name="Varghese N."/>
            <person name="Submissions S."/>
        </authorList>
    </citation>
    <scope>NUCLEOTIDE SEQUENCE [LARGE SCALE GENOMIC DNA]</scope>
    <source>
        <strain evidence="3">CGMCC 1.7738</strain>
    </source>
</reference>
<dbReference type="Proteomes" id="UP000199607">
    <property type="component" value="Unassembled WGS sequence"/>
</dbReference>
<dbReference type="InterPro" id="IPR028098">
    <property type="entry name" value="Glyco_trans_4-like_N"/>
</dbReference>
<sequence length="354" mass="39086">MRATEILLIGPAGKPTGGIAQYIHEQRRRLGGDVAARIYDVAVPDSETHWEFLRSMALALLQMLRFPFQAKPDVVHVHTSHWFSFFQSSVYVLYASLVWRVPVVLHIHGSSFDSFVDTDSKLLRAFQSLVFDHCTTVVVLSDYWFDVVGVYVDRAKLFVLPNAVDPNDYEPQYDATPPHVVFVSNHIERKGIEEFVTAVDDVLDEGSQLQVTIAGSGPLSHLSESLAARRDEVTYEGYVSEERKREILNEGSVFVLPTHAENLPIALLEAMAGGNALVSTTVGAIPSLIDDENGVLVEAGDEAGLQAALSALVADPDRVESMARTSRTRAEHEYSWSTAVDSLEGLYDELTVAR</sequence>
<accession>A0A1I4BQ65</accession>
<evidence type="ECO:0000259" key="1">
    <source>
        <dbReference type="Pfam" id="PF13579"/>
    </source>
</evidence>
<dbReference type="PANTHER" id="PTHR45947">
    <property type="entry name" value="SULFOQUINOVOSYL TRANSFERASE SQD2"/>
    <property type="match status" value="1"/>
</dbReference>
<dbReference type="RefSeq" id="WP_089865741.1">
    <property type="nucleotide sequence ID" value="NZ_FOTC01000001.1"/>
</dbReference>
<dbReference type="SUPFAM" id="SSF53756">
    <property type="entry name" value="UDP-Glycosyltransferase/glycogen phosphorylase"/>
    <property type="match status" value="1"/>
</dbReference>
<proteinExistence type="predicted"/>
<gene>
    <name evidence="2" type="ORF">SAMN04487950_0699</name>
</gene>
<dbReference type="PANTHER" id="PTHR45947:SF3">
    <property type="entry name" value="SULFOQUINOVOSYL TRANSFERASE SQD2"/>
    <property type="match status" value="1"/>
</dbReference>
<dbReference type="Pfam" id="PF13579">
    <property type="entry name" value="Glyco_trans_4_4"/>
    <property type="match status" value="1"/>
</dbReference>
<dbReference type="Pfam" id="PF13692">
    <property type="entry name" value="Glyco_trans_1_4"/>
    <property type="match status" value="1"/>
</dbReference>
<dbReference type="AlphaFoldDB" id="A0A1I4BQ65"/>
<dbReference type="GO" id="GO:0016757">
    <property type="term" value="F:glycosyltransferase activity"/>
    <property type="evidence" value="ECO:0007669"/>
    <property type="project" value="TreeGrafter"/>
</dbReference>
<dbReference type="Gene3D" id="3.40.50.2000">
    <property type="entry name" value="Glycogen Phosphorylase B"/>
    <property type="match status" value="2"/>
</dbReference>
<dbReference type="EMBL" id="FOTC01000001">
    <property type="protein sequence ID" value="SFK70835.1"/>
    <property type="molecule type" value="Genomic_DNA"/>
</dbReference>
<evidence type="ECO:0000313" key="2">
    <source>
        <dbReference type="EMBL" id="SFK70835.1"/>
    </source>
</evidence>
<dbReference type="CDD" id="cd03801">
    <property type="entry name" value="GT4_PimA-like"/>
    <property type="match status" value="1"/>
</dbReference>
<evidence type="ECO:0000313" key="3">
    <source>
        <dbReference type="Proteomes" id="UP000199607"/>
    </source>
</evidence>
<organism evidence="2 3">
    <name type="scientific">Halogranum rubrum</name>
    <dbReference type="NCBI Taxonomy" id="553466"/>
    <lineage>
        <taxon>Archaea</taxon>
        <taxon>Methanobacteriati</taxon>
        <taxon>Methanobacteriota</taxon>
        <taxon>Stenosarchaea group</taxon>
        <taxon>Halobacteria</taxon>
        <taxon>Halobacteriales</taxon>
        <taxon>Haloferacaceae</taxon>
    </lineage>
</organism>
<dbReference type="InterPro" id="IPR050194">
    <property type="entry name" value="Glycosyltransferase_grp1"/>
</dbReference>
<keyword evidence="3" id="KW-1185">Reference proteome</keyword>
<dbReference type="STRING" id="553466.SAMN04487950_0699"/>